<reference evidence="1 2" key="1">
    <citation type="submission" date="2024-01" db="EMBL/GenBank/DDBJ databases">
        <title>The complete chloroplast genome sequence of Lithospermum erythrorhizon: insights into the phylogenetic relationship among Boraginaceae species and the maternal lineages of purple gromwells.</title>
        <authorList>
            <person name="Okada T."/>
            <person name="Watanabe K."/>
        </authorList>
    </citation>
    <scope>NUCLEOTIDE SEQUENCE [LARGE SCALE GENOMIC DNA]</scope>
</reference>
<comment type="caution">
    <text evidence="1">The sequence shown here is derived from an EMBL/GenBank/DDBJ whole genome shotgun (WGS) entry which is preliminary data.</text>
</comment>
<sequence length="170" mass="19426">MIPIEVSSTAPSTNIIPEPTINPLYWQQKPLPLFILPPKNLKRLRRRKCWLAILLRGKAVCEDVGEVSAPKVRLSKYTCLYLRTPYEVPPNVEVNDDSPWGARKFHFHLARPFLSKKMAAWYIPLVDPYAAFAQAMKHMTQAINGSYILARRSDHLAVETNSLNNKLKAM</sequence>
<organism evidence="1 2">
    <name type="scientific">Lithospermum erythrorhizon</name>
    <name type="common">Purple gromwell</name>
    <name type="synonym">Lithospermum officinale var. erythrorhizon</name>
    <dbReference type="NCBI Taxonomy" id="34254"/>
    <lineage>
        <taxon>Eukaryota</taxon>
        <taxon>Viridiplantae</taxon>
        <taxon>Streptophyta</taxon>
        <taxon>Embryophyta</taxon>
        <taxon>Tracheophyta</taxon>
        <taxon>Spermatophyta</taxon>
        <taxon>Magnoliopsida</taxon>
        <taxon>eudicotyledons</taxon>
        <taxon>Gunneridae</taxon>
        <taxon>Pentapetalae</taxon>
        <taxon>asterids</taxon>
        <taxon>lamiids</taxon>
        <taxon>Boraginales</taxon>
        <taxon>Boraginaceae</taxon>
        <taxon>Boraginoideae</taxon>
        <taxon>Lithospermeae</taxon>
        <taxon>Lithospermum</taxon>
    </lineage>
</organism>
<dbReference type="Proteomes" id="UP001454036">
    <property type="component" value="Unassembled WGS sequence"/>
</dbReference>
<evidence type="ECO:0000313" key="2">
    <source>
        <dbReference type="Proteomes" id="UP001454036"/>
    </source>
</evidence>
<evidence type="ECO:0000313" key="1">
    <source>
        <dbReference type="EMBL" id="GAA0146453.1"/>
    </source>
</evidence>
<gene>
    <name evidence="1" type="ORF">LIER_06402</name>
</gene>
<protein>
    <submittedName>
        <fullName evidence="1">Uncharacterized protein</fullName>
    </submittedName>
</protein>
<accession>A0AAV3P5G9</accession>
<dbReference type="EMBL" id="BAABME010000933">
    <property type="protein sequence ID" value="GAA0146453.1"/>
    <property type="molecule type" value="Genomic_DNA"/>
</dbReference>
<dbReference type="AlphaFoldDB" id="A0AAV3P5G9"/>
<proteinExistence type="predicted"/>
<keyword evidence="2" id="KW-1185">Reference proteome</keyword>
<name>A0AAV3P5G9_LITER</name>